<dbReference type="PRINTS" id="PR00081">
    <property type="entry name" value="GDHRDH"/>
</dbReference>
<evidence type="ECO:0000313" key="5">
    <source>
        <dbReference type="EMBL" id="MDR6270064.1"/>
    </source>
</evidence>
<keyword evidence="6" id="KW-1185">Reference proteome</keyword>
<evidence type="ECO:0000256" key="3">
    <source>
        <dbReference type="RuleBase" id="RU000363"/>
    </source>
</evidence>
<sequence>MKSLNGKVVVVTGAGSGMGRAYALEAVRRGARVALNDVDPGDLAETVRLCAPAQVLARVFDVSSIADFTAFAEAVAAELGPADVVINNAGVEGEGQPFWATSEESFERVMGIDFWGVVNGTRAFLPQLLDGDPGYLVNVSSLFGLIGPPNHSDYSSAKFAVRGFSECLAAELMDTPVRVYTLHPGGVDTNITRSQATQAFRGKYLKTSPEDVVRLVFNRLGSSRTRIVYGNRAASTWLGARLLPQRLMNRLVSVDMKSILDRSAYPASAWLAARRPDGEA</sequence>
<evidence type="ECO:0000256" key="1">
    <source>
        <dbReference type="ARBA" id="ARBA00006484"/>
    </source>
</evidence>
<comment type="caution">
    <text evidence="5">The sequence shown here is derived from an EMBL/GenBank/DDBJ whole genome shotgun (WGS) entry which is preliminary data.</text>
</comment>
<dbReference type="InterPro" id="IPR002347">
    <property type="entry name" value="SDR_fam"/>
</dbReference>
<dbReference type="RefSeq" id="WP_309798867.1">
    <property type="nucleotide sequence ID" value="NZ_BAAAHY010000005.1"/>
</dbReference>
<dbReference type="Proteomes" id="UP001185069">
    <property type="component" value="Unassembled WGS sequence"/>
</dbReference>
<reference evidence="5 6" key="1">
    <citation type="submission" date="2023-07" db="EMBL/GenBank/DDBJ databases">
        <title>Sequencing the genomes of 1000 actinobacteria strains.</title>
        <authorList>
            <person name="Klenk H.-P."/>
        </authorList>
    </citation>
    <scope>NUCLEOTIDE SEQUENCE [LARGE SCALE GENOMIC DNA]</scope>
    <source>
        <strain evidence="5 6">DSM 14555</strain>
    </source>
</reference>
<dbReference type="Pfam" id="PF00106">
    <property type="entry name" value="adh_short"/>
    <property type="match status" value="1"/>
</dbReference>
<feature type="domain" description="Ketoreductase" evidence="4">
    <location>
        <begin position="7"/>
        <end position="188"/>
    </location>
</feature>
<evidence type="ECO:0000256" key="2">
    <source>
        <dbReference type="ARBA" id="ARBA00023002"/>
    </source>
</evidence>
<name>A0ABU1JCB9_9MICC</name>
<dbReference type="PANTHER" id="PTHR43391:SF82">
    <property type="entry name" value="OXIDOREDUCTASE SADH-RELATED"/>
    <property type="match status" value="1"/>
</dbReference>
<protein>
    <submittedName>
        <fullName evidence="5">NAD(P)-dependent dehydrogenase (Short-subunit alcohol dehydrogenase family)</fullName>
    </submittedName>
</protein>
<dbReference type="InterPro" id="IPR036291">
    <property type="entry name" value="NAD(P)-bd_dom_sf"/>
</dbReference>
<dbReference type="SUPFAM" id="SSF51735">
    <property type="entry name" value="NAD(P)-binding Rossmann-fold domains"/>
    <property type="match status" value="1"/>
</dbReference>
<evidence type="ECO:0000313" key="6">
    <source>
        <dbReference type="Proteomes" id="UP001185069"/>
    </source>
</evidence>
<dbReference type="InterPro" id="IPR057326">
    <property type="entry name" value="KR_dom"/>
</dbReference>
<dbReference type="PROSITE" id="PS00061">
    <property type="entry name" value="ADH_SHORT"/>
    <property type="match status" value="1"/>
</dbReference>
<evidence type="ECO:0000259" key="4">
    <source>
        <dbReference type="SMART" id="SM00822"/>
    </source>
</evidence>
<dbReference type="Gene3D" id="3.40.50.720">
    <property type="entry name" value="NAD(P)-binding Rossmann-like Domain"/>
    <property type="match status" value="1"/>
</dbReference>
<dbReference type="PRINTS" id="PR00080">
    <property type="entry name" value="SDRFAMILY"/>
</dbReference>
<gene>
    <name evidence="5" type="ORF">JOE69_002302</name>
</gene>
<dbReference type="PANTHER" id="PTHR43391">
    <property type="entry name" value="RETINOL DEHYDROGENASE-RELATED"/>
    <property type="match status" value="1"/>
</dbReference>
<accession>A0ABU1JCB9</accession>
<dbReference type="InterPro" id="IPR020904">
    <property type="entry name" value="Sc_DH/Rdtase_CS"/>
</dbReference>
<organism evidence="5 6">
    <name type="scientific">Arthrobacter russicus</name>
    <dbReference type="NCBI Taxonomy" id="172040"/>
    <lineage>
        <taxon>Bacteria</taxon>
        <taxon>Bacillati</taxon>
        <taxon>Actinomycetota</taxon>
        <taxon>Actinomycetes</taxon>
        <taxon>Micrococcales</taxon>
        <taxon>Micrococcaceae</taxon>
        <taxon>Arthrobacter</taxon>
    </lineage>
</organism>
<comment type="similarity">
    <text evidence="1 3">Belongs to the short-chain dehydrogenases/reductases (SDR) family.</text>
</comment>
<proteinExistence type="inferred from homology"/>
<dbReference type="SMART" id="SM00822">
    <property type="entry name" value="PKS_KR"/>
    <property type="match status" value="1"/>
</dbReference>
<dbReference type="CDD" id="cd05233">
    <property type="entry name" value="SDR_c"/>
    <property type="match status" value="1"/>
</dbReference>
<keyword evidence="2" id="KW-0560">Oxidoreductase</keyword>
<dbReference type="EMBL" id="JAVDQF010000001">
    <property type="protein sequence ID" value="MDR6270064.1"/>
    <property type="molecule type" value="Genomic_DNA"/>
</dbReference>